<gene>
    <name evidence="3" type="ORF">PROQFM164_S02g001819</name>
</gene>
<evidence type="ECO:0000256" key="1">
    <source>
        <dbReference type="SAM" id="Coils"/>
    </source>
</evidence>
<evidence type="ECO:0000256" key="2">
    <source>
        <dbReference type="SAM" id="MobiDB-lite"/>
    </source>
</evidence>
<reference evidence="3" key="1">
    <citation type="journal article" date="2014" name="Nat. Commun.">
        <title>Multiple recent horizontal transfers of a large genomic region in cheese making fungi.</title>
        <authorList>
            <person name="Cheeseman K."/>
            <person name="Ropars J."/>
            <person name="Renault P."/>
            <person name="Dupont J."/>
            <person name="Gouzy J."/>
            <person name="Branca A."/>
            <person name="Abraham A.L."/>
            <person name="Ceppi M."/>
            <person name="Conseiller E."/>
            <person name="Debuchy R."/>
            <person name="Malagnac F."/>
            <person name="Goarin A."/>
            <person name="Silar P."/>
            <person name="Lacoste S."/>
            <person name="Sallet E."/>
            <person name="Bensimon A."/>
            <person name="Giraud T."/>
            <person name="Brygoo Y."/>
        </authorList>
    </citation>
    <scope>NUCLEOTIDE SEQUENCE [LARGE SCALE GENOMIC DNA]</scope>
    <source>
        <strain evidence="3">FM164</strain>
    </source>
</reference>
<sequence length="546" mass="62307">MSLEVQMPGVGSSRAGSTSSGLRLAERWYYDSTPPIPDQSDHFPYLMLDTRLRPRRDKRREESNPAPRLKRELSDDSSTSSAAVKNRRILKVSTQRLRGADQACVNSTRICETNTSASVPANVETPHGNTRNTDIQDNPVSIRETKSDMGLLKRQNDLLKREIDLISIRRDRKIVSLQENVTCLQEFNKELNTMLGQYREMKEVETHASGVLADEVMELRAKLRQRDEQLEGKIHQISTLDEQLSAHEGMIQIKEDWRLDFTCSSSFSKALAELEGRTRRLADMLAQCLSRQKISKMRKKPRKEKLLHSFVKRLLGTVGVLDTNPIEAMRALIFGFVRDRIFFSECWTALHSEGYILRELQQLIRKTSPPGTLESLHRASVESMLNDDHQFKHCWIQKEVEDTQTQFLRLFCPLFDTQVFEEVKHQITRDLGIAFEGAFEARARFIPPEGSRYRLLHFKAGEKFDPAYMKIEETNSKATSAISHRGIHRIKVCVHGCLIEHPINKDSSSGDIPQSLDQPLIPEDGGLCGRETGILKSDKAIVILEN</sequence>
<protein>
    <submittedName>
        <fullName evidence="3">Genomic scaffold, ProqFM164S02</fullName>
    </submittedName>
</protein>
<name>W6Q4T9_PENRF</name>
<keyword evidence="4" id="KW-1185">Reference proteome</keyword>
<accession>W6Q4T9</accession>
<dbReference type="OrthoDB" id="4491582at2759"/>
<organism evidence="3 4">
    <name type="scientific">Penicillium roqueforti (strain FM164)</name>
    <dbReference type="NCBI Taxonomy" id="1365484"/>
    <lineage>
        <taxon>Eukaryota</taxon>
        <taxon>Fungi</taxon>
        <taxon>Dikarya</taxon>
        <taxon>Ascomycota</taxon>
        <taxon>Pezizomycotina</taxon>
        <taxon>Eurotiomycetes</taxon>
        <taxon>Eurotiomycetidae</taxon>
        <taxon>Eurotiales</taxon>
        <taxon>Aspergillaceae</taxon>
        <taxon>Penicillium</taxon>
    </lineage>
</organism>
<dbReference type="OMA" id="GERDIPQ"/>
<dbReference type="Proteomes" id="UP000030686">
    <property type="component" value="Unassembled WGS sequence"/>
</dbReference>
<evidence type="ECO:0000313" key="3">
    <source>
        <dbReference type="EMBL" id="CDM31668.1"/>
    </source>
</evidence>
<feature type="region of interest" description="Disordered" evidence="2">
    <location>
        <begin position="54"/>
        <end position="87"/>
    </location>
</feature>
<keyword evidence="1" id="KW-0175">Coiled coil</keyword>
<dbReference type="AlphaFoldDB" id="W6Q4T9"/>
<feature type="compositionally biased region" description="Basic and acidic residues" evidence="2">
    <location>
        <begin position="59"/>
        <end position="74"/>
    </location>
</feature>
<evidence type="ECO:0000313" key="4">
    <source>
        <dbReference type="Proteomes" id="UP000030686"/>
    </source>
</evidence>
<dbReference type="EMBL" id="HG792016">
    <property type="protein sequence ID" value="CDM31668.1"/>
    <property type="molecule type" value="Genomic_DNA"/>
</dbReference>
<proteinExistence type="predicted"/>
<feature type="coiled-coil region" evidence="1">
    <location>
        <begin position="142"/>
        <end position="233"/>
    </location>
</feature>